<comment type="caution">
    <text evidence="1">The sequence shown here is derived from an EMBL/GenBank/DDBJ whole genome shotgun (WGS) entry which is preliminary data.</text>
</comment>
<keyword evidence="2" id="KW-1185">Reference proteome</keyword>
<dbReference type="Proteomes" id="UP001378592">
    <property type="component" value="Unassembled WGS sequence"/>
</dbReference>
<accession>A0AAN9ZHR9</accession>
<gene>
    <name evidence="1" type="ORF">R5R35_004664</name>
</gene>
<reference evidence="1 2" key="1">
    <citation type="submission" date="2024-03" db="EMBL/GenBank/DDBJ databases">
        <title>The genome assembly and annotation of the cricket Gryllus longicercus Weissman &amp; Gray.</title>
        <authorList>
            <person name="Szrajer S."/>
            <person name="Gray D."/>
            <person name="Ylla G."/>
        </authorList>
    </citation>
    <scope>NUCLEOTIDE SEQUENCE [LARGE SCALE GENOMIC DNA]</scope>
    <source>
        <strain evidence="1">DAG 2021-001</strain>
        <tissue evidence="1">Whole body minus gut</tissue>
    </source>
</reference>
<dbReference type="AlphaFoldDB" id="A0AAN9ZHR9"/>
<organism evidence="1 2">
    <name type="scientific">Gryllus longicercus</name>
    <dbReference type="NCBI Taxonomy" id="2509291"/>
    <lineage>
        <taxon>Eukaryota</taxon>
        <taxon>Metazoa</taxon>
        <taxon>Ecdysozoa</taxon>
        <taxon>Arthropoda</taxon>
        <taxon>Hexapoda</taxon>
        <taxon>Insecta</taxon>
        <taxon>Pterygota</taxon>
        <taxon>Neoptera</taxon>
        <taxon>Polyneoptera</taxon>
        <taxon>Orthoptera</taxon>
        <taxon>Ensifera</taxon>
        <taxon>Gryllidea</taxon>
        <taxon>Grylloidea</taxon>
        <taxon>Gryllidae</taxon>
        <taxon>Gryllinae</taxon>
        <taxon>Gryllus</taxon>
    </lineage>
</organism>
<protein>
    <submittedName>
        <fullName evidence="1">Uncharacterized protein</fullName>
    </submittedName>
</protein>
<name>A0AAN9ZHR9_9ORTH</name>
<proteinExistence type="predicted"/>
<dbReference type="EMBL" id="JAZDUA010000005">
    <property type="protein sequence ID" value="KAK7874122.1"/>
    <property type="molecule type" value="Genomic_DNA"/>
</dbReference>
<sequence>MISVLIRFFFLQTISRVQRAFLQMDRREVKVAESIFKIEEIKAESDKCLEGIDPIRSTTSKRFATSSVSGGHKRGGICGSLVMPGEVFPLQLQKVHPPQSCKRARQGAP</sequence>
<evidence type="ECO:0000313" key="1">
    <source>
        <dbReference type="EMBL" id="KAK7874122.1"/>
    </source>
</evidence>
<evidence type="ECO:0000313" key="2">
    <source>
        <dbReference type="Proteomes" id="UP001378592"/>
    </source>
</evidence>